<feature type="chain" id="PRO_5003901412" evidence="7">
    <location>
        <begin position="24"/>
        <end position="835"/>
    </location>
</feature>
<evidence type="ECO:0000256" key="3">
    <source>
        <dbReference type="ARBA" id="ARBA00022801"/>
    </source>
</evidence>
<dbReference type="PANTHER" id="PTHR43806:SF11">
    <property type="entry name" value="CEREVISIN-RELATED"/>
    <property type="match status" value="1"/>
</dbReference>
<gene>
    <name evidence="9" type="ORF">C427_1246</name>
</gene>
<keyword evidence="3 6" id="KW-0378">Hydrolase</keyword>
<dbReference type="InterPro" id="IPR022398">
    <property type="entry name" value="Peptidase_S8_His-AS"/>
</dbReference>
<dbReference type="PANTHER" id="PTHR43806">
    <property type="entry name" value="PEPTIDASE S8"/>
    <property type="match status" value="1"/>
</dbReference>
<evidence type="ECO:0000256" key="7">
    <source>
        <dbReference type="SAM" id="SignalP"/>
    </source>
</evidence>
<dbReference type="PRINTS" id="PR00723">
    <property type="entry name" value="SUBTILISIN"/>
</dbReference>
<keyword evidence="2 6" id="KW-0645">Protease</keyword>
<feature type="active site" description="Charge relay system" evidence="5 6">
    <location>
        <position position="404"/>
    </location>
</feature>
<dbReference type="OrthoDB" id="9790784at2"/>
<dbReference type="STRING" id="1129794.C427_1246"/>
<evidence type="ECO:0000313" key="9">
    <source>
        <dbReference type="EMBL" id="AGH43355.1"/>
    </source>
</evidence>
<accession>K7A7W2</accession>
<feature type="domain" description="SLH" evidence="8">
    <location>
        <begin position="611"/>
        <end position="676"/>
    </location>
</feature>
<keyword evidence="4 6" id="KW-0720">Serine protease</keyword>
<evidence type="ECO:0000313" key="10">
    <source>
        <dbReference type="Proteomes" id="UP000011864"/>
    </source>
</evidence>
<dbReference type="InterPro" id="IPR023828">
    <property type="entry name" value="Peptidase_S8_Ser-AS"/>
</dbReference>
<evidence type="ECO:0000259" key="8">
    <source>
        <dbReference type="PROSITE" id="PS51272"/>
    </source>
</evidence>
<dbReference type="Gene3D" id="3.40.50.200">
    <property type="entry name" value="Peptidase S8/S53 domain"/>
    <property type="match status" value="1"/>
</dbReference>
<reference evidence="9 10" key="1">
    <citation type="journal article" date="2013" name="Genome Announc.">
        <title>Complete Genome Sequence of Glaciecola psychrophila Strain 170T.</title>
        <authorList>
            <person name="Yin J."/>
            <person name="Chen J."/>
            <person name="Liu G."/>
            <person name="Yu Y."/>
            <person name="Song L."/>
            <person name="Wang X."/>
            <person name="Qu X."/>
        </authorList>
    </citation>
    <scope>NUCLEOTIDE SEQUENCE [LARGE SCALE GENOMIC DNA]</scope>
    <source>
        <strain evidence="9 10">170</strain>
    </source>
</reference>
<dbReference type="PROSITE" id="PS51892">
    <property type="entry name" value="SUBTILASE"/>
    <property type="match status" value="1"/>
</dbReference>
<feature type="active site" description="Charge relay system" evidence="5 6">
    <location>
        <position position="201"/>
    </location>
</feature>
<dbReference type="InterPro" id="IPR000209">
    <property type="entry name" value="Peptidase_S8/S53_dom"/>
</dbReference>
<evidence type="ECO:0000256" key="1">
    <source>
        <dbReference type="ARBA" id="ARBA00011073"/>
    </source>
</evidence>
<evidence type="ECO:0000256" key="2">
    <source>
        <dbReference type="ARBA" id="ARBA00022670"/>
    </source>
</evidence>
<evidence type="ECO:0000256" key="5">
    <source>
        <dbReference type="PIRSR" id="PIRSR615500-1"/>
    </source>
</evidence>
<dbReference type="RefSeq" id="WP_007639398.1">
    <property type="nucleotide sequence ID" value="NC_020514.1"/>
</dbReference>
<feature type="active site" description="Charge relay system" evidence="5 6">
    <location>
        <position position="149"/>
    </location>
</feature>
<dbReference type="Proteomes" id="UP000011864">
    <property type="component" value="Chromosome"/>
</dbReference>
<evidence type="ECO:0000256" key="6">
    <source>
        <dbReference type="PROSITE-ProRule" id="PRU01240"/>
    </source>
</evidence>
<sequence length="835" mass="89031">MKKFTLSAIAAATMALTMPSVVSAEAAIGQQLAEFLPTMTATETVMAVVTYNQLEPVSTTQLEHLSTLGISQAVQFASVPVIGVVANLEQIKAIAKRSDVRSVWLNRHLEYFNADARQITGVASIQGDDFVELNGVEYTGKGVTVMVNDSGIDATHQDLFFGDKVIDNVQGLTHASALSIVGVTEGLIIKNQPNTDTNSGHGTHCAGTIAGLGVMSDGKYTGAAPDAKLVGYGSGAVIAILDTIGAYDYAISKGDSYDEGPLRVMSNSWGSSGKFDSSGPVTLVSYKAHRLGILSVFAAGNSGSGEDTHNPYAQIPWGMSIGAGEKDGTLAGFSSRGYKWESGDFTMPDGTNWTYNNEVTVVAPGVDIISTRALTNAGANGGADDVEAMDATHVPFYTMISGTSMATPHVAGIVALMMEANPDLDTLTIKRLLQESATNMPGYERYEVGAGYVNARAAVAAAKSFDMNHKVTVNNLRDKVFNANALIKISDKTFTDNIWVMPAGTTEPVGLKNAFTFDVHADAIWVKGSASTLANTSKLVLIDPQGNEYFGNLTLPVLGTEMRVTAPAMEGTWSVRVDGLTSLSGVNPDPLGLTNGPMAPDNFDVTITFEDLIGFDGVVDITGHPYEKAMQYAVSKRLMDGFNDRGFRPDAKLKRKDLAKYLVMGGAVRQYRDLDNEPQPALSSVPTSYKAFVESVSVEGGALKDKLLNQAPIMLSEGGNFAPKGRVNKLDLAYSLVQVLGLESVAKAFDPSDDITVDYNGQIIVLADQDNIPDDMKGYVQVAIQLSLLNVNFAVVQGYYDLTPQLTATFKPGYKVTRAEYAVTAGRFFGQYFSQ</sequence>
<dbReference type="InterPro" id="IPR001119">
    <property type="entry name" value="SLH_dom"/>
</dbReference>
<dbReference type="SUPFAM" id="SSF52743">
    <property type="entry name" value="Subtilisin-like"/>
    <property type="match status" value="1"/>
</dbReference>
<evidence type="ECO:0000256" key="4">
    <source>
        <dbReference type="ARBA" id="ARBA00022825"/>
    </source>
</evidence>
<dbReference type="PROSITE" id="PS00138">
    <property type="entry name" value="SUBTILASE_SER"/>
    <property type="match status" value="1"/>
</dbReference>
<dbReference type="AlphaFoldDB" id="K7A7W2"/>
<dbReference type="HOGENOM" id="CLU_344477_0_0_6"/>
<dbReference type="GO" id="GO:0006508">
    <property type="term" value="P:proteolysis"/>
    <property type="evidence" value="ECO:0007669"/>
    <property type="project" value="UniProtKB-KW"/>
</dbReference>
<dbReference type="EMBL" id="CP003837">
    <property type="protein sequence ID" value="AGH43355.1"/>
    <property type="molecule type" value="Genomic_DNA"/>
</dbReference>
<dbReference type="PROSITE" id="PS51272">
    <property type="entry name" value="SLH"/>
    <property type="match status" value="2"/>
</dbReference>
<dbReference type="Pfam" id="PF00395">
    <property type="entry name" value="SLH"/>
    <property type="match status" value="1"/>
</dbReference>
<dbReference type="InterPro" id="IPR015500">
    <property type="entry name" value="Peptidase_S8_subtilisin-rel"/>
</dbReference>
<dbReference type="InterPro" id="IPR036852">
    <property type="entry name" value="Peptidase_S8/S53_dom_sf"/>
</dbReference>
<dbReference type="InterPro" id="IPR050131">
    <property type="entry name" value="Peptidase_S8_subtilisin-like"/>
</dbReference>
<proteinExistence type="inferred from homology"/>
<feature type="signal peptide" evidence="7">
    <location>
        <begin position="1"/>
        <end position="23"/>
    </location>
</feature>
<dbReference type="PROSITE" id="PS00137">
    <property type="entry name" value="SUBTILASE_HIS"/>
    <property type="match status" value="1"/>
</dbReference>
<name>K7A7W2_9ALTE</name>
<protein>
    <submittedName>
        <fullName evidence="9">Peptidase S8/S53 subtilisin kexin sedolisin</fullName>
    </submittedName>
</protein>
<comment type="similarity">
    <text evidence="1 6">Belongs to the peptidase S8 family.</text>
</comment>
<dbReference type="eggNOG" id="COG1404">
    <property type="taxonomic scope" value="Bacteria"/>
</dbReference>
<dbReference type="KEGG" id="gps:C427_1246"/>
<dbReference type="GO" id="GO:0004252">
    <property type="term" value="F:serine-type endopeptidase activity"/>
    <property type="evidence" value="ECO:0007669"/>
    <property type="project" value="UniProtKB-UniRule"/>
</dbReference>
<feature type="domain" description="SLH" evidence="8">
    <location>
        <begin position="763"/>
        <end position="835"/>
    </location>
</feature>
<dbReference type="Pfam" id="PF00082">
    <property type="entry name" value="Peptidase_S8"/>
    <property type="match status" value="1"/>
</dbReference>
<keyword evidence="7" id="KW-0732">Signal</keyword>
<dbReference type="PATRIC" id="fig|1129794.4.peg.1238"/>
<keyword evidence="10" id="KW-1185">Reference proteome</keyword>
<organism evidence="9 10">
    <name type="scientific">Paraglaciecola psychrophila 170</name>
    <dbReference type="NCBI Taxonomy" id="1129794"/>
    <lineage>
        <taxon>Bacteria</taxon>
        <taxon>Pseudomonadati</taxon>
        <taxon>Pseudomonadota</taxon>
        <taxon>Gammaproteobacteria</taxon>
        <taxon>Alteromonadales</taxon>
        <taxon>Alteromonadaceae</taxon>
        <taxon>Paraglaciecola</taxon>
    </lineage>
</organism>